<sequence length="48" mass="4822">MTIKLNADGTVTNPQGFQVGTATCGIKASGNPDLMLLHSTANCAVAGM</sequence>
<name>A0A382S281_9ZZZZ</name>
<organism evidence="1">
    <name type="scientific">marine metagenome</name>
    <dbReference type="NCBI Taxonomy" id="408172"/>
    <lineage>
        <taxon>unclassified sequences</taxon>
        <taxon>metagenomes</taxon>
        <taxon>ecological metagenomes</taxon>
    </lineage>
</organism>
<gene>
    <name evidence="1" type="ORF">METZ01_LOCUS356827</name>
</gene>
<protein>
    <submittedName>
        <fullName evidence="1">Uncharacterized protein</fullName>
    </submittedName>
</protein>
<reference evidence="1" key="1">
    <citation type="submission" date="2018-05" db="EMBL/GenBank/DDBJ databases">
        <authorList>
            <person name="Lanie J.A."/>
            <person name="Ng W.-L."/>
            <person name="Kazmierczak K.M."/>
            <person name="Andrzejewski T.M."/>
            <person name="Davidsen T.M."/>
            <person name="Wayne K.J."/>
            <person name="Tettelin H."/>
            <person name="Glass J.I."/>
            <person name="Rusch D."/>
            <person name="Podicherti R."/>
            <person name="Tsui H.-C.T."/>
            <person name="Winkler M.E."/>
        </authorList>
    </citation>
    <scope>NUCLEOTIDE SEQUENCE</scope>
</reference>
<dbReference type="Gene3D" id="3.60.70.12">
    <property type="entry name" value="L-amino peptidase D-ALA esterase/amidase"/>
    <property type="match status" value="1"/>
</dbReference>
<evidence type="ECO:0000313" key="1">
    <source>
        <dbReference type="EMBL" id="SVD03973.1"/>
    </source>
</evidence>
<accession>A0A382S281</accession>
<dbReference type="SUPFAM" id="SSF56266">
    <property type="entry name" value="DmpA/ArgJ-like"/>
    <property type="match status" value="1"/>
</dbReference>
<proteinExistence type="predicted"/>
<dbReference type="AlphaFoldDB" id="A0A382S281"/>
<dbReference type="EMBL" id="UINC01125855">
    <property type="protein sequence ID" value="SVD03973.1"/>
    <property type="molecule type" value="Genomic_DNA"/>
</dbReference>
<dbReference type="InterPro" id="IPR016117">
    <property type="entry name" value="ArgJ-like_dom_sf"/>
</dbReference>
<feature type="non-terminal residue" evidence="1">
    <location>
        <position position="48"/>
    </location>
</feature>